<accession>A0A8H5FXU8</accession>
<organism evidence="5 6">
    <name type="scientific">Tetrapyrgos nigripes</name>
    <dbReference type="NCBI Taxonomy" id="182062"/>
    <lineage>
        <taxon>Eukaryota</taxon>
        <taxon>Fungi</taxon>
        <taxon>Dikarya</taxon>
        <taxon>Basidiomycota</taxon>
        <taxon>Agaricomycotina</taxon>
        <taxon>Agaricomycetes</taxon>
        <taxon>Agaricomycetidae</taxon>
        <taxon>Agaricales</taxon>
        <taxon>Marasmiineae</taxon>
        <taxon>Marasmiaceae</taxon>
        <taxon>Tetrapyrgos</taxon>
    </lineage>
</organism>
<evidence type="ECO:0000313" key="5">
    <source>
        <dbReference type="EMBL" id="KAF5353725.1"/>
    </source>
</evidence>
<dbReference type="InterPro" id="IPR018170">
    <property type="entry name" value="Aldo/ket_reductase_CS"/>
</dbReference>
<dbReference type="PANTHER" id="PTHR11732">
    <property type="entry name" value="ALDO/KETO REDUCTASE"/>
    <property type="match status" value="1"/>
</dbReference>
<dbReference type="PIRSF" id="PIRSF000097">
    <property type="entry name" value="AKR"/>
    <property type="match status" value="1"/>
</dbReference>
<dbReference type="PROSITE" id="PS00062">
    <property type="entry name" value="ALDOKETO_REDUCTASE_2"/>
    <property type="match status" value="1"/>
</dbReference>
<feature type="site" description="Lowers pKa of active site Tyr" evidence="3">
    <location>
        <position position="80"/>
    </location>
</feature>
<dbReference type="Pfam" id="PF00248">
    <property type="entry name" value="Aldo_ket_red"/>
    <property type="match status" value="1"/>
</dbReference>
<evidence type="ECO:0000259" key="4">
    <source>
        <dbReference type="Pfam" id="PF00248"/>
    </source>
</evidence>
<evidence type="ECO:0000256" key="2">
    <source>
        <dbReference type="PIRSR" id="PIRSR000097-2"/>
    </source>
</evidence>
<feature type="active site" description="Proton donor" evidence="1">
    <location>
        <position position="51"/>
    </location>
</feature>
<dbReference type="Proteomes" id="UP000559256">
    <property type="component" value="Unassembled WGS sequence"/>
</dbReference>
<keyword evidence="6" id="KW-1185">Reference proteome</keyword>
<feature type="domain" description="NADP-dependent oxidoreductase" evidence="4">
    <location>
        <begin position="17"/>
        <end position="274"/>
    </location>
</feature>
<evidence type="ECO:0000256" key="3">
    <source>
        <dbReference type="PIRSR" id="PIRSR000097-3"/>
    </source>
</evidence>
<dbReference type="InterPro" id="IPR036812">
    <property type="entry name" value="NAD(P)_OxRdtase_dom_sf"/>
</dbReference>
<proteinExistence type="predicted"/>
<evidence type="ECO:0000313" key="6">
    <source>
        <dbReference type="Proteomes" id="UP000559256"/>
    </source>
</evidence>
<dbReference type="OrthoDB" id="416253at2759"/>
<dbReference type="EMBL" id="JAACJM010000062">
    <property type="protein sequence ID" value="KAF5353725.1"/>
    <property type="molecule type" value="Genomic_DNA"/>
</dbReference>
<dbReference type="SUPFAM" id="SSF51430">
    <property type="entry name" value="NAD(P)-linked oxidoreductase"/>
    <property type="match status" value="1"/>
</dbReference>
<dbReference type="InterPro" id="IPR023210">
    <property type="entry name" value="NADP_OxRdtase_dom"/>
</dbReference>
<comment type="caution">
    <text evidence="5">The sequence shown here is derived from an EMBL/GenBank/DDBJ whole genome shotgun (WGS) entry which is preliminary data.</text>
</comment>
<gene>
    <name evidence="5" type="ORF">D9758_008617</name>
</gene>
<evidence type="ECO:0000256" key="1">
    <source>
        <dbReference type="PIRSR" id="PIRSR000097-1"/>
    </source>
</evidence>
<dbReference type="GO" id="GO:0016491">
    <property type="term" value="F:oxidoreductase activity"/>
    <property type="evidence" value="ECO:0007669"/>
    <property type="project" value="InterPro"/>
</dbReference>
<reference evidence="5 6" key="1">
    <citation type="journal article" date="2020" name="ISME J.">
        <title>Uncovering the hidden diversity of litter-decomposition mechanisms in mushroom-forming fungi.</title>
        <authorList>
            <person name="Floudas D."/>
            <person name="Bentzer J."/>
            <person name="Ahren D."/>
            <person name="Johansson T."/>
            <person name="Persson P."/>
            <person name="Tunlid A."/>
        </authorList>
    </citation>
    <scope>NUCLEOTIDE SEQUENCE [LARGE SCALE GENOMIC DNA]</scope>
    <source>
        <strain evidence="5 6">CBS 291.85</strain>
    </source>
</reference>
<dbReference type="Gene3D" id="3.20.20.100">
    <property type="entry name" value="NADP-dependent oxidoreductase domain"/>
    <property type="match status" value="1"/>
</dbReference>
<feature type="binding site" evidence="2">
    <location>
        <position position="111"/>
    </location>
    <ligand>
        <name>substrate</name>
    </ligand>
</feature>
<protein>
    <recommendedName>
        <fullName evidence="4">NADP-dependent oxidoreductase domain-containing protein</fullName>
    </recommendedName>
</protein>
<sequence length="295" mass="33009">MPWNGVKSHDGRPIPSIAFGTWKLGNGVGVVNQVVQGAEVGIRHLDTAQAYRNEVEVGQAVQRILRENGLKRDDLFITTKWSALKGLGISESIEQSLENLGVSYVDLYLIHHPRLPVPDAASAWKEMEKVYRKGYARSIGVSNFGVEELNQVVDSAGIRPVILLHPYVYEQQLPILQYARDHDIIIEAYSVLMPLTRYTDGPLDAVLANICENHQREGAEITKDQILLAWTKHKLDDFGGVVVTTSSQRERLEGYMRAGQLCLSKEEIASIDQAGLAGKEQFAPKKQRRLKRGVW</sequence>
<dbReference type="PRINTS" id="PR00069">
    <property type="entry name" value="ALDKETRDTASE"/>
</dbReference>
<name>A0A8H5FXU8_9AGAR</name>
<dbReference type="InterPro" id="IPR020471">
    <property type="entry name" value="AKR"/>
</dbReference>
<dbReference type="AlphaFoldDB" id="A0A8H5FXU8"/>